<dbReference type="PANTHER" id="PTHR30203">
    <property type="entry name" value="OUTER MEMBRANE CATION EFFLUX PROTEIN"/>
    <property type="match status" value="1"/>
</dbReference>
<dbReference type="PROSITE" id="PS51257">
    <property type="entry name" value="PROKAR_LIPOPROTEIN"/>
    <property type="match status" value="1"/>
</dbReference>
<sequence length="460" mass="51199">MEFFRKIYLLVVASMLLSACASQDVELAPLLLEPSESFRQQGLAVANNQQRWWLQHGNDDLSALIEQALTGNQELQSVYQRLQQSAALRSQAESGRWFTVDFGASDVVDVDSGDSDYRVYGEAQYEVDLWGRIDATIKESEGEYRASAFDYQTAAISLSAEVADAWYQWLEFRQQQRVLISQLKANEKTLAVVDLRFKLGAVNITDVTQQRQQVESSKAKLTRAEANIATAGYRLNILLGRTPGAELTPPNHVDFTIGPAPATGLPLELLAQRTDVQAAWSLIEAREASLAAAIKDRYPRITLGYSAQSQSMSTAELFNDWLQQLTVGVVGPVIDGGQRRAEVSRQQARLRESVHNYNVAMLEAIAEVETALANERHQTAYVASVAKQKELAYFTLQRKRIYYNSGTTSYLDVLAAQTSAQELELNLVTAERELVNYRINLYRSLAGGWSLPDAGETDSI</sequence>
<dbReference type="PANTHER" id="PTHR30203:SF33">
    <property type="entry name" value="BLR4455 PROTEIN"/>
    <property type="match status" value="1"/>
</dbReference>
<evidence type="ECO:0000256" key="1">
    <source>
        <dbReference type="ARBA" id="ARBA00007613"/>
    </source>
</evidence>
<dbReference type="Pfam" id="PF02321">
    <property type="entry name" value="OEP"/>
    <property type="match status" value="2"/>
</dbReference>
<keyword evidence="3" id="KW-0732">Signal</keyword>
<keyword evidence="2" id="KW-0175">Coiled coil</keyword>
<dbReference type="Gene3D" id="1.20.1600.10">
    <property type="entry name" value="Outer membrane efflux proteins (OEP)"/>
    <property type="match status" value="1"/>
</dbReference>
<keyword evidence="5" id="KW-1185">Reference proteome</keyword>
<feature type="coiled-coil region" evidence="2">
    <location>
        <begin position="413"/>
        <end position="440"/>
    </location>
</feature>
<evidence type="ECO:0000256" key="3">
    <source>
        <dbReference type="SAM" id="SignalP"/>
    </source>
</evidence>
<dbReference type="InterPro" id="IPR010131">
    <property type="entry name" value="MdtP/NodT-like"/>
</dbReference>
<dbReference type="RefSeq" id="WP_237443075.1">
    <property type="nucleotide sequence ID" value="NZ_CAKLPX010000001.1"/>
</dbReference>
<protein>
    <submittedName>
        <fullName evidence="4">Toluene efflux pump outer membrane protein TtgI</fullName>
    </submittedName>
</protein>
<feature type="chain" id="PRO_5046412351" evidence="3">
    <location>
        <begin position="22"/>
        <end position="460"/>
    </location>
</feature>
<organism evidence="4 5">
    <name type="scientific">Sinobacterium norvegicum</name>
    <dbReference type="NCBI Taxonomy" id="1641715"/>
    <lineage>
        <taxon>Bacteria</taxon>
        <taxon>Pseudomonadati</taxon>
        <taxon>Pseudomonadota</taxon>
        <taxon>Gammaproteobacteria</taxon>
        <taxon>Cellvibrionales</taxon>
        <taxon>Spongiibacteraceae</taxon>
        <taxon>Sinobacterium</taxon>
    </lineage>
</organism>
<name>A0ABN8EEJ0_9GAMM</name>
<dbReference type="EMBL" id="CAKLPX010000001">
    <property type="protein sequence ID" value="CAH0990394.1"/>
    <property type="molecule type" value="Genomic_DNA"/>
</dbReference>
<reference evidence="4" key="1">
    <citation type="submission" date="2021-12" db="EMBL/GenBank/DDBJ databases">
        <authorList>
            <person name="Rodrigo-Torres L."/>
            <person name="Arahal R. D."/>
            <person name="Lucena T."/>
        </authorList>
    </citation>
    <scope>NUCLEOTIDE SEQUENCE</scope>
    <source>
        <strain evidence="4">CECT 8267</strain>
    </source>
</reference>
<dbReference type="SUPFAM" id="SSF56954">
    <property type="entry name" value="Outer membrane efflux proteins (OEP)"/>
    <property type="match status" value="1"/>
</dbReference>
<accession>A0ABN8EEJ0</accession>
<evidence type="ECO:0000313" key="4">
    <source>
        <dbReference type="EMBL" id="CAH0990394.1"/>
    </source>
</evidence>
<comment type="similarity">
    <text evidence="1">Belongs to the outer membrane factor (OMF) (TC 1.B.17) family.</text>
</comment>
<feature type="signal peptide" evidence="3">
    <location>
        <begin position="1"/>
        <end position="21"/>
    </location>
</feature>
<proteinExistence type="inferred from homology"/>
<evidence type="ECO:0000256" key="2">
    <source>
        <dbReference type="SAM" id="Coils"/>
    </source>
</evidence>
<dbReference type="Proteomes" id="UP000838100">
    <property type="component" value="Unassembled WGS sequence"/>
</dbReference>
<evidence type="ECO:0000313" key="5">
    <source>
        <dbReference type="Proteomes" id="UP000838100"/>
    </source>
</evidence>
<gene>
    <name evidence="4" type="primary">ttgI</name>
    <name evidence="4" type="ORF">SIN8267_00486</name>
</gene>
<dbReference type="InterPro" id="IPR003423">
    <property type="entry name" value="OMP_efflux"/>
</dbReference>
<dbReference type="Gene3D" id="2.20.200.10">
    <property type="entry name" value="Outer membrane efflux proteins (OEP)"/>
    <property type="match status" value="1"/>
</dbReference>
<comment type="caution">
    <text evidence="4">The sequence shown here is derived from an EMBL/GenBank/DDBJ whole genome shotgun (WGS) entry which is preliminary data.</text>
</comment>